<dbReference type="Proteomes" id="UP000654370">
    <property type="component" value="Unassembled WGS sequence"/>
</dbReference>
<feature type="coiled-coil region" evidence="1">
    <location>
        <begin position="107"/>
        <end position="246"/>
    </location>
</feature>
<dbReference type="OrthoDB" id="2377384at2759"/>
<evidence type="ECO:0000256" key="1">
    <source>
        <dbReference type="SAM" id="Coils"/>
    </source>
</evidence>
<dbReference type="AlphaFoldDB" id="A0A8H7PK46"/>
<name>A0A8H7PK46_MORIS</name>
<proteinExistence type="predicted"/>
<evidence type="ECO:0000313" key="3">
    <source>
        <dbReference type="EMBL" id="KAG2175473.1"/>
    </source>
</evidence>
<protein>
    <recommendedName>
        <fullName evidence="5">SWI5-dependent HO expression protein 3</fullName>
    </recommendedName>
</protein>
<feature type="compositionally biased region" description="Polar residues" evidence="2">
    <location>
        <begin position="57"/>
        <end position="69"/>
    </location>
</feature>
<dbReference type="EMBL" id="JAEPQZ010000011">
    <property type="protein sequence ID" value="KAG2175473.1"/>
    <property type="molecule type" value="Genomic_DNA"/>
</dbReference>
<comment type="caution">
    <text evidence="3">The sequence shown here is derived from an EMBL/GenBank/DDBJ whole genome shotgun (WGS) entry which is preliminary data.</text>
</comment>
<sequence>MTVTDDAENDRSPSPRREPRLTMGSTGMDIGELQQKISDAEQELNTVRTQLDKTKQQAKTAELQSQESGRTNRKLLTEIQTLTDMSNRKDRQAENAKATAFFFEGQLKKYREEIEHARAGMTHLKEMEDEMDTAKSEAFQAQKKVDEEYKQMRAKINKLQQKYQEDITGLKGAIQLAHEQLVLETENAISLHEQAESRLNDLLKQRKAVDVEEMNAKLQSQHADLFTDVEKEVESLQIQINESTQSSDVNEQNMTFINGEMGRIMRRLRALQDVDKH</sequence>
<evidence type="ECO:0000313" key="4">
    <source>
        <dbReference type="Proteomes" id="UP000654370"/>
    </source>
</evidence>
<feature type="compositionally biased region" description="Basic and acidic residues" evidence="2">
    <location>
        <begin position="9"/>
        <end position="20"/>
    </location>
</feature>
<reference evidence="3" key="1">
    <citation type="submission" date="2020-12" db="EMBL/GenBank/DDBJ databases">
        <title>Metabolic potential, ecology and presence of endohyphal bacteria is reflected in genomic diversity of Mucoromycotina.</title>
        <authorList>
            <person name="Muszewska A."/>
            <person name="Okrasinska A."/>
            <person name="Steczkiewicz K."/>
            <person name="Drgas O."/>
            <person name="Orlowska M."/>
            <person name="Perlinska-Lenart U."/>
            <person name="Aleksandrzak-Piekarczyk T."/>
            <person name="Szatraj K."/>
            <person name="Zielenkiewicz U."/>
            <person name="Pilsyk S."/>
            <person name="Malc E."/>
            <person name="Mieczkowski P."/>
            <person name="Kruszewska J.S."/>
            <person name="Biernat P."/>
            <person name="Pawlowska J."/>
        </authorList>
    </citation>
    <scope>NUCLEOTIDE SEQUENCE</scope>
    <source>
        <strain evidence="3">WA0000067209</strain>
    </source>
</reference>
<feature type="region of interest" description="Disordered" evidence="2">
    <location>
        <begin position="1"/>
        <end position="27"/>
    </location>
</feature>
<organism evidence="3 4">
    <name type="scientific">Mortierella isabellina</name>
    <name type="common">Filamentous fungus</name>
    <name type="synonym">Umbelopsis isabellina</name>
    <dbReference type="NCBI Taxonomy" id="91625"/>
    <lineage>
        <taxon>Eukaryota</taxon>
        <taxon>Fungi</taxon>
        <taxon>Fungi incertae sedis</taxon>
        <taxon>Mucoromycota</taxon>
        <taxon>Mucoromycotina</taxon>
        <taxon>Umbelopsidomycetes</taxon>
        <taxon>Umbelopsidales</taxon>
        <taxon>Umbelopsidaceae</taxon>
        <taxon>Umbelopsis</taxon>
    </lineage>
</organism>
<evidence type="ECO:0000256" key="2">
    <source>
        <dbReference type="SAM" id="MobiDB-lite"/>
    </source>
</evidence>
<keyword evidence="4" id="KW-1185">Reference proteome</keyword>
<evidence type="ECO:0008006" key="5">
    <source>
        <dbReference type="Google" id="ProtNLM"/>
    </source>
</evidence>
<feature type="region of interest" description="Disordered" evidence="2">
    <location>
        <begin position="49"/>
        <end position="74"/>
    </location>
</feature>
<keyword evidence="1" id="KW-0175">Coiled coil</keyword>
<accession>A0A8H7PK46</accession>
<gene>
    <name evidence="3" type="ORF">INT43_001120</name>
</gene>